<dbReference type="PRINTS" id="PR00131">
    <property type="entry name" value="GLHYDRLASE1"/>
</dbReference>
<evidence type="ECO:0000313" key="6">
    <source>
        <dbReference type="EMBL" id="EFN64606.1"/>
    </source>
</evidence>
<evidence type="ECO:0000256" key="5">
    <source>
        <dbReference type="SAM" id="MobiDB-lite"/>
    </source>
</evidence>
<reference evidence="6 7" key="1">
    <citation type="journal article" date="2010" name="Science">
        <title>Genomic comparison of the ants Camponotus floridanus and Harpegnathos saltator.</title>
        <authorList>
            <person name="Bonasio R."/>
            <person name="Zhang G."/>
            <person name="Ye C."/>
            <person name="Mutti N.S."/>
            <person name="Fang X."/>
            <person name="Qin N."/>
            <person name="Donahue G."/>
            <person name="Yang P."/>
            <person name="Li Q."/>
            <person name="Li C."/>
            <person name="Zhang P."/>
            <person name="Huang Z."/>
            <person name="Berger S.L."/>
            <person name="Reinberg D."/>
            <person name="Wang J."/>
            <person name="Liebig J."/>
        </authorList>
    </citation>
    <scope>NUCLEOTIDE SEQUENCE [LARGE SCALE GENOMIC DNA]</scope>
    <source>
        <strain evidence="7">C129</strain>
    </source>
</reference>
<protein>
    <submittedName>
        <fullName evidence="6">Lactase-phlorizin hydrolase</fullName>
    </submittedName>
</protein>
<name>E2APQ5_CAMFO</name>
<feature type="region of interest" description="Disordered" evidence="5">
    <location>
        <begin position="1"/>
        <end position="26"/>
    </location>
</feature>
<dbReference type="Gene3D" id="3.20.20.80">
    <property type="entry name" value="Glycosidases"/>
    <property type="match status" value="1"/>
</dbReference>
<dbReference type="GO" id="GO:0005975">
    <property type="term" value="P:carbohydrate metabolic process"/>
    <property type="evidence" value="ECO:0007669"/>
    <property type="project" value="InterPro"/>
</dbReference>
<dbReference type="OrthoDB" id="65569at2759"/>
<dbReference type="EMBL" id="GL441572">
    <property type="protein sequence ID" value="EFN64606.1"/>
    <property type="molecule type" value="Genomic_DNA"/>
</dbReference>
<dbReference type="InterPro" id="IPR001360">
    <property type="entry name" value="Glyco_hydro_1"/>
</dbReference>
<keyword evidence="3" id="KW-0326">Glycosidase</keyword>
<keyword evidence="2 6" id="KW-0378">Hydrolase</keyword>
<proteinExistence type="inferred from homology"/>
<evidence type="ECO:0000313" key="7">
    <source>
        <dbReference type="Proteomes" id="UP000000311"/>
    </source>
</evidence>
<evidence type="ECO:0000256" key="2">
    <source>
        <dbReference type="ARBA" id="ARBA00022801"/>
    </source>
</evidence>
<dbReference type="STRING" id="104421.E2APQ5"/>
<dbReference type="Proteomes" id="UP000000311">
    <property type="component" value="Unassembled WGS sequence"/>
</dbReference>
<accession>E2APQ5</accession>
<dbReference type="SUPFAM" id="SSF51445">
    <property type="entry name" value="(Trans)glycosidases"/>
    <property type="match status" value="1"/>
</dbReference>
<dbReference type="PANTHER" id="PTHR10353">
    <property type="entry name" value="GLYCOSYL HYDROLASE"/>
    <property type="match status" value="1"/>
</dbReference>
<dbReference type="Pfam" id="PF00232">
    <property type="entry name" value="Glyco_hydro_1"/>
    <property type="match status" value="1"/>
</dbReference>
<dbReference type="InterPro" id="IPR017853">
    <property type="entry name" value="GH"/>
</dbReference>
<comment type="similarity">
    <text evidence="1 4">Belongs to the glycosyl hydrolase 1 family.</text>
</comment>
<evidence type="ECO:0000256" key="3">
    <source>
        <dbReference type="ARBA" id="ARBA00023295"/>
    </source>
</evidence>
<keyword evidence="7" id="KW-1185">Reference proteome</keyword>
<evidence type="ECO:0000256" key="1">
    <source>
        <dbReference type="ARBA" id="ARBA00010838"/>
    </source>
</evidence>
<organism evidence="7">
    <name type="scientific">Camponotus floridanus</name>
    <name type="common">Florida carpenter ant</name>
    <dbReference type="NCBI Taxonomy" id="104421"/>
    <lineage>
        <taxon>Eukaryota</taxon>
        <taxon>Metazoa</taxon>
        <taxon>Ecdysozoa</taxon>
        <taxon>Arthropoda</taxon>
        <taxon>Hexapoda</taxon>
        <taxon>Insecta</taxon>
        <taxon>Pterygota</taxon>
        <taxon>Neoptera</taxon>
        <taxon>Endopterygota</taxon>
        <taxon>Hymenoptera</taxon>
        <taxon>Apocrita</taxon>
        <taxon>Aculeata</taxon>
        <taxon>Formicoidea</taxon>
        <taxon>Formicidae</taxon>
        <taxon>Formicinae</taxon>
        <taxon>Camponotus</taxon>
    </lineage>
</organism>
<dbReference type="GO" id="GO:0008422">
    <property type="term" value="F:beta-glucosidase activity"/>
    <property type="evidence" value="ECO:0007669"/>
    <property type="project" value="TreeGrafter"/>
</dbReference>
<dbReference type="PANTHER" id="PTHR10353:SF36">
    <property type="entry name" value="LP05116P"/>
    <property type="match status" value="1"/>
</dbReference>
<dbReference type="InParanoid" id="E2APQ5"/>
<gene>
    <name evidence="6" type="ORF">EAG_13115</name>
</gene>
<sequence>MKGRDDERTSVTPGPEDYEHETKKSLAQIHNERTREAKRAAAKQPRFLEALYQQKLRQLNHYDLSKSVFDKYIPCKYDRHMTKPLPFDRTAKESISELSKEIVTYKFSPEQIYQANLLARNTFAEDFLFGVSLPIVNANGMTPMVTMFDWDLPLNLQLMGGCTNPLLVTWFEDYARLIFEVFGDKVKFWVTINEVNLMAYSNRSTHTAAINQSGIADYLCGHYMLLAHAKVYNMYNENFRQSQNGKVGIIQFYTWMEPQNDDAQADIYGQRRGLEWYNGWLTHPIFSKSGDYSKLMKNRINFKSLLQGFSRSRLRYFTDKEVQLIKNSADFLGINFCGEFKIRAAEVWDRDRISFKYDADIAFLLESENICNTGTEVTTSGFRKLLEWLDNNYILPDVYIIENACANIGEIANNEEMVDINRIIYFQQHILQVMKAMQKGVNIRGYLICSLINNFSRDQHTETSKSLVEVIANTFQTKVIQSRIEAANIILEIDEEML</sequence>
<dbReference type="AlphaFoldDB" id="E2APQ5"/>
<evidence type="ECO:0000256" key="4">
    <source>
        <dbReference type="RuleBase" id="RU003690"/>
    </source>
</evidence>